<dbReference type="InterPro" id="IPR042070">
    <property type="entry name" value="PucR_C-HTH_sf"/>
</dbReference>
<feature type="non-terminal residue" evidence="4">
    <location>
        <position position="1"/>
    </location>
</feature>
<dbReference type="PANTHER" id="PTHR33744">
    <property type="entry name" value="CARBOHYDRATE DIACID REGULATOR"/>
    <property type="match status" value="1"/>
</dbReference>
<dbReference type="Pfam" id="PF13556">
    <property type="entry name" value="HTH_30"/>
    <property type="match status" value="1"/>
</dbReference>
<gene>
    <name evidence="4" type="ORF">N864_22845</name>
</gene>
<evidence type="ECO:0000259" key="2">
    <source>
        <dbReference type="Pfam" id="PF13556"/>
    </source>
</evidence>
<dbReference type="OrthoDB" id="3246591at2"/>
<protein>
    <recommendedName>
        <fullName evidence="6">PucR family transcriptional regulator</fullName>
    </recommendedName>
</protein>
<comment type="similarity">
    <text evidence="1">Belongs to the CdaR family.</text>
</comment>
<reference evidence="5" key="1">
    <citation type="submission" date="2013-08" db="EMBL/GenBank/DDBJ databases">
        <title>Intrasporangium oryzae NRRL B-24470.</title>
        <authorList>
            <person name="Liu H."/>
            <person name="Wang G."/>
        </authorList>
    </citation>
    <scope>NUCLEOTIDE SEQUENCE [LARGE SCALE GENOMIC DNA]</scope>
    <source>
        <strain evidence="5">Q5-1</strain>
    </source>
</reference>
<evidence type="ECO:0000259" key="3">
    <source>
        <dbReference type="Pfam" id="PF17853"/>
    </source>
</evidence>
<organism evidence="4 5">
    <name type="scientific">Intrasporangium chromatireducens Q5-1</name>
    <dbReference type="NCBI Taxonomy" id="584657"/>
    <lineage>
        <taxon>Bacteria</taxon>
        <taxon>Bacillati</taxon>
        <taxon>Actinomycetota</taxon>
        <taxon>Actinomycetes</taxon>
        <taxon>Micrococcales</taxon>
        <taxon>Intrasporangiaceae</taxon>
        <taxon>Intrasporangium</taxon>
    </lineage>
</organism>
<proteinExistence type="inferred from homology"/>
<dbReference type="PANTHER" id="PTHR33744:SF17">
    <property type="entry name" value="CONSERVED PROTEIN"/>
    <property type="match status" value="1"/>
</dbReference>
<evidence type="ECO:0008006" key="6">
    <source>
        <dbReference type="Google" id="ProtNLM"/>
    </source>
</evidence>
<comment type="caution">
    <text evidence="4">The sequence shown here is derived from an EMBL/GenBank/DDBJ whole genome shotgun (WGS) entry which is preliminary data.</text>
</comment>
<accession>W9GN94</accession>
<feature type="domain" description="PucR C-terminal helix-turn-helix" evidence="2">
    <location>
        <begin position="382"/>
        <end position="438"/>
    </location>
</feature>
<keyword evidence="5" id="KW-1185">Reference proteome</keyword>
<dbReference type="AlphaFoldDB" id="W9GN94"/>
<evidence type="ECO:0000313" key="4">
    <source>
        <dbReference type="EMBL" id="EWT06303.1"/>
    </source>
</evidence>
<dbReference type="InterPro" id="IPR041522">
    <property type="entry name" value="CdaR_GGDEF"/>
</dbReference>
<dbReference type="Proteomes" id="UP000019494">
    <property type="component" value="Unassembled WGS sequence"/>
</dbReference>
<dbReference type="Gene3D" id="1.10.10.2840">
    <property type="entry name" value="PucR C-terminal helix-turn-helix domain"/>
    <property type="match status" value="1"/>
</dbReference>
<evidence type="ECO:0000313" key="5">
    <source>
        <dbReference type="Proteomes" id="UP000019494"/>
    </source>
</evidence>
<feature type="domain" description="CdaR GGDEF-like" evidence="3">
    <location>
        <begin position="215"/>
        <end position="329"/>
    </location>
</feature>
<dbReference type="RefSeq" id="WP_034715790.1">
    <property type="nucleotide sequence ID" value="NZ_AWQS01000055.1"/>
</dbReference>
<dbReference type="Pfam" id="PF17853">
    <property type="entry name" value="GGDEF_2"/>
    <property type="match status" value="1"/>
</dbReference>
<dbReference type="EMBL" id="AWQS01000055">
    <property type="protein sequence ID" value="EWT06303.1"/>
    <property type="molecule type" value="Genomic_DNA"/>
</dbReference>
<dbReference type="PATRIC" id="fig|584657.3.peg.1796"/>
<name>W9GN94_9MICO</name>
<evidence type="ECO:0000256" key="1">
    <source>
        <dbReference type="ARBA" id="ARBA00006754"/>
    </source>
</evidence>
<sequence length="442" mass="47829">RLREVRSAARRQQVGLVELSEQASWAHVVWLLRGVLDRATGPAGAVTGHGPIHDELFALADACAALLDAPVTIEDTQSRVLAYSARQEVADPIRVSTIVGRKVPDAVLTSLRGRGVFRRLARSAEPFFVPAAPDGSLRPRLVVPVRTGTEWLGSIWAVVEKPPPTDLLRSLVQTASVVALHLLRLRSETDLARRVAADRLRAVLSGEVAGADQWLPRPPWRIVALDAAVDGEASTRPLDLWESALRRGSWRQPLVATVDDQALALVQDPEPGQAQPGQAPEPGTWTWLVTLAQQLATDHPSARAAAGGAVTRPQALAQSRAEALETLQALSTGRASGPTASVEQAWAPVTTNRAVSGIRTKALLGPVVTLRTYDTHQGTRYARTLAAWLDHPGDPRAAAARLHVHPNTLRYRMRRLTEVIDVDLEDPETRLALGLQLRSLGH</sequence>
<dbReference type="InterPro" id="IPR025736">
    <property type="entry name" value="PucR_C-HTH_dom"/>
</dbReference>
<dbReference type="InterPro" id="IPR051448">
    <property type="entry name" value="CdaR-like_regulators"/>
</dbReference>